<comment type="caution">
    <text evidence="1">The sequence shown here is derived from an EMBL/GenBank/DDBJ whole genome shotgun (WGS) entry which is preliminary data.</text>
</comment>
<keyword evidence="2" id="KW-1185">Reference proteome</keyword>
<proteinExistence type="predicted"/>
<dbReference type="Proteomes" id="UP000261948">
    <property type="component" value="Unassembled WGS sequence"/>
</dbReference>
<dbReference type="EMBL" id="QURR01000001">
    <property type="protein sequence ID" value="RGE46934.1"/>
    <property type="molecule type" value="Genomic_DNA"/>
</dbReference>
<accession>A0A373FRZ6</accession>
<dbReference type="InterPro" id="IPR046294">
    <property type="entry name" value="DUF6331"/>
</dbReference>
<reference evidence="1 2" key="1">
    <citation type="submission" date="2018-08" db="EMBL/GenBank/DDBJ databases">
        <title>Comamonas testosteroni strain SWCO2.</title>
        <authorList>
            <person name="Jiang N."/>
            <person name="Zhang X.Z."/>
        </authorList>
    </citation>
    <scope>NUCLEOTIDE SEQUENCE [LARGE SCALE GENOMIC DNA]</scope>
    <source>
        <strain evidence="1 2">SWCO2</strain>
    </source>
</reference>
<evidence type="ECO:0000313" key="1">
    <source>
        <dbReference type="EMBL" id="RGE46934.1"/>
    </source>
</evidence>
<dbReference type="Pfam" id="PF19856">
    <property type="entry name" value="DUF6331"/>
    <property type="match status" value="1"/>
</dbReference>
<dbReference type="AlphaFoldDB" id="A0A373FRZ6"/>
<organism evidence="1 2">
    <name type="scientific">Comamonas testosteroni</name>
    <name type="common">Pseudomonas testosteroni</name>
    <dbReference type="NCBI Taxonomy" id="285"/>
    <lineage>
        <taxon>Bacteria</taxon>
        <taxon>Pseudomonadati</taxon>
        <taxon>Pseudomonadota</taxon>
        <taxon>Betaproteobacteria</taxon>
        <taxon>Burkholderiales</taxon>
        <taxon>Comamonadaceae</taxon>
        <taxon>Comamonas</taxon>
    </lineage>
</organism>
<name>A0A373FRZ6_COMTE</name>
<dbReference type="OrthoDB" id="6420167at2"/>
<sequence length="122" mass="13597">MKPAEAFIDLGDGQRIELPPIDIKPSKVLDMDALVPGIAPLWDALETLCVAGCCGIDAFDFSNEQLAIARRKLDAANMHQQLSRLQRLLADAHLPVVVSKRLNQYLARDAARQLMTHLLRHF</sequence>
<protein>
    <submittedName>
        <fullName evidence="1">Uncharacterized protein</fullName>
    </submittedName>
</protein>
<gene>
    <name evidence="1" type="ORF">DZC30_00525</name>
</gene>
<evidence type="ECO:0000313" key="2">
    <source>
        <dbReference type="Proteomes" id="UP000261948"/>
    </source>
</evidence>